<proteinExistence type="predicted"/>
<evidence type="ECO:0000313" key="1">
    <source>
        <dbReference type="EMBL" id="MFH4984603.1"/>
    </source>
</evidence>
<dbReference type="Proteomes" id="UP001608902">
    <property type="component" value="Unassembled WGS sequence"/>
</dbReference>
<comment type="caution">
    <text evidence="1">The sequence shown here is derived from an EMBL/GenBank/DDBJ whole genome shotgun (WGS) entry which is preliminary data.</text>
</comment>
<keyword evidence="2" id="KW-1185">Reference proteome</keyword>
<accession>A0ABD6EXW3</accession>
<protein>
    <submittedName>
        <fullName evidence="1">Uncharacterized protein</fullName>
    </submittedName>
</protein>
<organism evidence="1 2">
    <name type="scientific">Gnathostoma spinigerum</name>
    <dbReference type="NCBI Taxonomy" id="75299"/>
    <lineage>
        <taxon>Eukaryota</taxon>
        <taxon>Metazoa</taxon>
        <taxon>Ecdysozoa</taxon>
        <taxon>Nematoda</taxon>
        <taxon>Chromadorea</taxon>
        <taxon>Rhabditida</taxon>
        <taxon>Spirurina</taxon>
        <taxon>Gnathostomatomorpha</taxon>
        <taxon>Gnathostomatoidea</taxon>
        <taxon>Gnathostomatidae</taxon>
        <taxon>Gnathostoma</taxon>
    </lineage>
</organism>
<dbReference type="AlphaFoldDB" id="A0ABD6EXW3"/>
<evidence type="ECO:0000313" key="2">
    <source>
        <dbReference type="Proteomes" id="UP001608902"/>
    </source>
</evidence>
<sequence>MITVGCHVVVQKVGGEHIRVCQVARKQGILIEKLRFIIDGAIGKPFGLFEVKAGQLSPADAETLLKADGFGDIGSV</sequence>
<name>A0ABD6EXW3_9BILA</name>
<dbReference type="EMBL" id="JBGFUD010019138">
    <property type="protein sequence ID" value="MFH4984603.1"/>
    <property type="molecule type" value="Genomic_DNA"/>
</dbReference>
<reference evidence="1 2" key="1">
    <citation type="submission" date="2024-08" db="EMBL/GenBank/DDBJ databases">
        <title>Gnathostoma spinigerum genome.</title>
        <authorList>
            <person name="Gonzalez-Bertolin B."/>
            <person name="Monzon S."/>
            <person name="Zaballos A."/>
            <person name="Jimenez P."/>
            <person name="Dekumyoy P."/>
            <person name="Varona S."/>
            <person name="Cuesta I."/>
            <person name="Sumanam S."/>
            <person name="Adisakwattana P."/>
            <person name="Gasser R.B."/>
            <person name="Hernandez-Gonzalez A."/>
            <person name="Young N.D."/>
            <person name="Perteguer M.J."/>
        </authorList>
    </citation>
    <scope>NUCLEOTIDE SEQUENCE [LARGE SCALE GENOMIC DNA]</scope>
    <source>
        <strain evidence="1">AL3</strain>
        <tissue evidence="1">Liver</tissue>
    </source>
</reference>
<gene>
    <name evidence="1" type="ORF">AB6A40_011312</name>
</gene>